<sequence length="234" mass="24864">MKNLLLTLMLGVAAAPAAMAQARAGGDLSSKDYTGGAVTDSRNTGFGIKGGYNLSNLYGGGKDLLGPTSLNAFHGGVYGQFGFNQTSSVQIELLYTRKGYIANFNSVGGPSYNESQRTTRLNYLQLPILYVANFTKNLSFHIGPQVSLLTNARVYDQDLALSAGGFNALDYGAVAGFEGRVGPARIGVRYDLGLGNVYKDGVSIKYGNNKVADLSSSNLHNQTFQVYLGLGFTQ</sequence>
<dbReference type="AlphaFoldDB" id="A0A2Z3GS05"/>
<reference evidence="4" key="1">
    <citation type="submission" date="2018-04" db="EMBL/GenBank/DDBJ databases">
        <title>Complete genome of Antarctic heterotrophic bacterium Hymenobacter nivis.</title>
        <authorList>
            <person name="Terashima M."/>
        </authorList>
    </citation>
    <scope>NUCLEOTIDE SEQUENCE [LARGE SCALE GENOMIC DNA]</scope>
    <source>
        <strain evidence="4">NBRC 111535</strain>
    </source>
</reference>
<organism evidence="3 4">
    <name type="scientific">Hymenobacter nivis</name>
    <dbReference type="NCBI Taxonomy" id="1850093"/>
    <lineage>
        <taxon>Bacteria</taxon>
        <taxon>Pseudomonadati</taxon>
        <taxon>Bacteroidota</taxon>
        <taxon>Cytophagia</taxon>
        <taxon>Cytophagales</taxon>
        <taxon>Hymenobacteraceae</taxon>
        <taxon>Hymenobacter</taxon>
    </lineage>
</organism>
<feature type="domain" description="Outer membrane protein beta-barrel" evidence="2">
    <location>
        <begin position="42"/>
        <end position="197"/>
    </location>
</feature>
<evidence type="ECO:0000256" key="1">
    <source>
        <dbReference type="SAM" id="SignalP"/>
    </source>
</evidence>
<keyword evidence="4" id="KW-1185">Reference proteome</keyword>
<feature type="chain" id="PRO_5016448531" description="Outer membrane protein beta-barrel domain-containing protein" evidence="1">
    <location>
        <begin position="21"/>
        <end position="234"/>
    </location>
</feature>
<dbReference type="EMBL" id="CP029145">
    <property type="protein sequence ID" value="AWM34487.1"/>
    <property type="molecule type" value="Genomic_DNA"/>
</dbReference>
<evidence type="ECO:0000313" key="3">
    <source>
        <dbReference type="EMBL" id="AWM34487.1"/>
    </source>
</evidence>
<evidence type="ECO:0000313" key="4">
    <source>
        <dbReference type="Proteomes" id="UP000245999"/>
    </source>
</evidence>
<dbReference type="InterPro" id="IPR025665">
    <property type="entry name" value="Beta-barrel_OMP_2"/>
</dbReference>
<dbReference type="OrthoDB" id="947434at2"/>
<proteinExistence type="predicted"/>
<name>A0A2Z3GS05_9BACT</name>
<protein>
    <recommendedName>
        <fullName evidence="2">Outer membrane protein beta-barrel domain-containing protein</fullName>
    </recommendedName>
</protein>
<feature type="signal peptide" evidence="1">
    <location>
        <begin position="1"/>
        <end position="20"/>
    </location>
</feature>
<dbReference type="Pfam" id="PF13568">
    <property type="entry name" value="OMP_b-brl_2"/>
    <property type="match status" value="1"/>
</dbReference>
<dbReference type="Proteomes" id="UP000245999">
    <property type="component" value="Chromosome"/>
</dbReference>
<evidence type="ECO:0000259" key="2">
    <source>
        <dbReference type="Pfam" id="PF13568"/>
    </source>
</evidence>
<dbReference type="RefSeq" id="WP_109657522.1">
    <property type="nucleotide sequence ID" value="NZ_CP029145.1"/>
</dbReference>
<dbReference type="KEGG" id="hnv:DDQ68_17870"/>
<keyword evidence="1" id="KW-0732">Signal</keyword>
<gene>
    <name evidence="3" type="ORF">DDQ68_17870</name>
</gene>
<accession>A0A2Z3GS05</accession>